<feature type="region of interest" description="Disordered" evidence="1">
    <location>
        <begin position="261"/>
        <end position="316"/>
    </location>
</feature>
<dbReference type="InParanoid" id="A0A165BZP5"/>
<organism evidence="2 3">
    <name type="scientific">Calocera cornea HHB12733</name>
    <dbReference type="NCBI Taxonomy" id="1353952"/>
    <lineage>
        <taxon>Eukaryota</taxon>
        <taxon>Fungi</taxon>
        <taxon>Dikarya</taxon>
        <taxon>Basidiomycota</taxon>
        <taxon>Agaricomycotina</taxon>
        <taxon>Dacrymycetes</taxon>
        <taxon>Dacrymycetales</taxon>
        <taxon>Dacrymycetaceae</taxon>
        <taxon>Calocera</taxon>
    </lineage>
</organism>
<proteinExistence type="predicted"/>
<evidence type="ECO:0000256" key="1">
    <source>
        <dbReference type="SAM" id="MobiDB-lite"/>
    </source>
</evidence>
<accession>A0A165BZP5</accession>
<keyword evidence="3" id="KW-1185">Reference proteome</keyword>
<feature type="region of interest" description="Disordered" evidence="1">
    <location>
        <begin position="1"/>
        <end position="54"/>
    </location>
</feature>
<evidence type="ECO:0000313" key="2">
    <source>
        <dbReference type="EMBL" id="KZT50011.1"/>
    </source>
</evidence>
<sequence>MPATATATQEPEPPEVPPKNSLRRRVVESRDPHTQSNPTSCDGLHSRSASGSLPISHPAKDFTIHQLEELGKLAEVAEAYIEAIRHPLLEHMSKEASMPQGQPGLGMRWAEMTPAQHRYVMESAVEQVKAHLMDLSGTWLKDGEFRALCASCFYGAYIRGLNTASANNGDRSTPLHTDYDSVHGSDLAPSSNYSFVYPPSVSSRYSYITLASAIAANNAAGKVIYYPQDQDWCKKMEPDQVALLSTFYCSPVEFRDRDLQVGDPTQPRHPKLGEIVPPPSFGDTSPMPFEAITEPGPPGITGFRPRTETPSIFSSS</sequence>
<evidence type="ECO:0008006" key="4">
    <source>
        <dbReference type="Google" id="ProtNLM"/>
    </source>
</evidence>
<dbReference type="OrthoDB" id="10580041at2759"/>
<evidence type="ECO:0000313" key="3">
    <source>
        <dbReference type="Proteomes" id="UP000076842"/>
    </source>
</evidence>
<gene>
    <name evidence="2" type="ORF">CALCODRAFT_489035</name>
</gene>
<protein>
    <recommendedName>
        <fullName evidence="4">Clavaminate synthase-like protein</fullName>
    </recommendedName>
</protein>
<dbReference type="AlphaFoldDB" id="A0A165BZP5"/>
<name>A0A165BZP5_9BASI</name>
<reference evidence="2 3" key="1">
    <citation type="journal article" date="2016" name="Mol. Biol. Evol.">
        <title>Comparative Genomics of Early-Diverging Mushroom-Forming Fungi Provides Insights into the Origins of Lignocellulose Decay Capabilities.</title>
        <authorList>
            <person name="Nagy L.G."/>
            <person name="Riley R."/>
            <person name="Tritt A."/>
            <person name="Adam C."/>
            <person name="Daum C."/>
            <person name="Floudas D."/>
            <person name="Sun H."/>
            <person name="Yadav J.S."/>
            <person name="Pangilinan J."/>
            <person name="Larsson K.H."/>
            <person name="Matsuura K."/>
            <person name="Barry K."/>
            <person name="Labutti K."/>
            <person name="Kuo R."/>
            <person name="Ohm R.A."/>
            <person name="Bhattacharya S.S."/>
            <person name="Shirouzu T."/>
            <person name="Yoshinaga Y."/>
            <person name="Martin F.M."/>
            <person name="Grigoriev I.V."/>
            <person name="Hibbett D.S."/>
        </authorList>
    </citation>
    <scope>NUCLEOTIDE SEQUENCE [LARGE SCALE GENOMIC DNA]</scope>
    <source>
        <strain evidence="2 3">HHB12733</strain>
    </source>
</reference>
<dbReference type="Proteomes" id="UP000076842">
    <property type="component" value="Unassembled WGS sequence"/>
</dbReference>
<dbReference type="EMBL" id="KV424284">
    <property type="protein sequence ID" value="KZT50011.1"/>
    <property type="molecule type" value="Genomic_DNA"/>
</dbReference>